<sequence>MTTPGGGFEYNDESVIAKISVDVPPQATTELSELAAQTRALRVEMEALSRAQGSWSEYVSQIPEIAQRAAQGQQALITQLERTAYIQRELGGSQPNVGSVGSGAAANADERRQVDTGGSRAVSQPYSTAAPAGYANPFQGMLAGLGLQQMGMPSTLQGQGMGLHQAQQYLQGAEQYDPRLYANMMAQRGHPVDLSNIYGGGQQSTQRTGAQPAQPPASQQVGQGGGPRQSQQPPGPSGTPLPPGHQPVPESGWTRPIIQGTNAAQQILSETTRNGAGGSLGRASRIIGQWAANRTNGSAPGGQPIGAGGPGGGSGFGDGPGGGGSGGGGGPIGGGPGGGGPGGPGQGGPGQGGGEEEGGGGGPLSGITGKLGAAGVAIAAAGALNKVVQGAGEEYVKYQQLGSVQGGGFKEGVGHELAARFEAIDPTVTKEQARIAKQVALSAGFRGQDRENVEEFVQKNFEKYGLNQQVSGQLAVQARAAGDTPEEKSNNLRAVETTLADNHALAAEGGASTQSRNQQYVQFHGAATERGASQDDIDKVHKALQSTLGKKDELQDDLGKIAEQMISGAFISNAGVKSGVIARSPRAQVAEMSRKGVLADAIRKELQDQANAARSGGGSFEEQAGTFGDLMEGLGVVLSQEDAEAMLEAISDKDFSKDFDKGSKRSPGNERAIKGSAAFPEQKKALLERERRRADGEDEGQGDRSSGERPSPQPEGEGVGAPTAGINRISQMSPSSSITAPNIRAASTRLSDPDVQAASRLGEIVTASSGGTGGGKMDGSVSGELRIVVDQSGKVTAPPTVKLTGQQIAANYGMSGSGKNDPPPGDRHADTGWSA</sequence>
<dbReference type="GeneID" id="64766137"/>
<feature type="compositionally biased region" description="Basic and acidic residues" evidence="1">
    <location>
        <begin position="681"/>
        <end position="707"/>
    </location>
</feature>
<feature type="compositionally biased region" description="Basic and acidic residues" evidence="1">
    <location>
        <begin position="824"/>
        <end position="835"/>
    </location>
</feature>
<dbReference type="KEGG" id="vg:64766137"/>
<feature type="compositionally biased region" description="Pro residues" evidence="1">
    <location>
        <begin position="233"/>
        <end position="246"/>
    </location>
</feature>
<protein>
    <submittedName>
        <fullName evidence="2">Tape measure protein</fullName>
    </submittedName>
</protein>
<feature type="region of interest" description="Disordered" evidence="1">
    <location>
        <begin position="293"/>
        <end position="366"/>
    </location>
</feature>
<proteinExistence type="predicted"/>
<evidence type="ECO:0000313" key="3">
    <source>
        <dbReference type="Proteomes" id="UP000318375"/>
    </source>
</evidence>
<evidence type="ECO:0000313" key="2">
    <source>
        <dbReference type="EMBL" id="QDF18605.1"/>
    </source>
</evidence>
<keyword evidence="3" id="KW-1185">Reference proteome</keyword>
<dbReference type="EMBL" id="MK977695">
    <property type="protein sequence ID" value="QDF18605.1"/>
    <property type="molecule type" value="Genomic_DNA"/>
</dbReference>
<feature type="compositionally biased region" description="Polar residues" evidence="1">
    <location>
        <begin position="728"/>
        <end position="740"/>
    </location>
</feature>
<feature type="region of interest" description="Disordered" evidence="1">
    <location>
        <begin position="791"/>
        <end position="835"/>
    </location>
</feature>
<name>A0A4Y6EKP0_9CAUD</name>
<reference evidence="2 3" key="1">
    <citation type="submission" date="2019-05" db="EMBL/GenBank/DDBJ databases">
        <authorList>
            <person name="Pope W.H."/>
            <person name="Garlena R.A."/>
            <person name="Russell D.A."/>
            <person name="Jacobs-Sera D."/>
            <person name="Hatfull G.F."/>
        </authorList>
    </citation>
    <scope>NUCLEOTIDE SEQUENCE [LARGE SCALE GENOMIC DNA]</scope>
</reference>
<feature type="compositionally biased region" description="Low complexity" evidence="1">
    <location>
        <begin position="209"/>
        <end position="221"/>
    </location>
</feature>
<organism evidence="2 3">
    <name type="scientific">Gordonia phage Pupper</name>
    <dbReference type="NCBI Taxonomy" id="2571249"/>
    <lineage>
        <taxon>Viruses</taxon>
        <taxon>Duplodnaviria</taxon>
        <taxon>Heunggongvirae</taxon>
        <taxon>Uroviricota</taxon>
        <taxon>Caudoviricetes</taxon>
        <taxon>Puppervirus</taxon>
        <taxon>Puppervirus Pupper</taxon>
    </lineage>
</organism>
<feature type="compositionally biased region" description="Low complexity" evidence="1">
    <location>
        <begin position="96"/>
        <end position="107"/>
    </location>
</feature>
<feature type="compositionally biased region" description="Gly residues" evidence="1">
    <location>
        <begin position="299"/>
        <end position="364"/>
    </location>
</feature>
<accession>A0A4Y6EKP0</accession>
<feature type="region of interest" description="Disordered" evidence="1">
    <location>
        <begin position="192"/>
        <end position="255"/>
    </location>
</feature>
<feature type="region of interest" description="Disordered" evidence="1">
    <location>
        <begin position="761"/>
        <end position="780"/>
    </location>
</feature>
<dbReference type="RefSeq" id="YP_010058907.1">
    <property type="nucleotide sequence ID" value="NC_054723.1"/>
</dbReference>
<feature type="region of interest" description="Disordered" evidence="1">
    <location>
        <begin position="656"/>
        <end position="756"/>
    </location>
</feature>
<feature type="compositionally biased region" description="Basic and acidic residues" evidence="1">
    <location>
        <begin position="656"/>
        <end position="673"/>
    </location>
</feature>
<gene>
    <name evidence="2" type="primary">119</name>
    <name evidence="2" type="ORF">SEA_PUPPER_119</name>
</gene>
<evidence type="ECO:0000256" key="1">
    <source>
        <dbReference type="SAM" id="MobiDB-lite"/>
    </source>
</evidence>
<dbReference type="Proteomes" id="UP000318375">
    <property type="component" value="Segment"/>
</dbReference>
<feature type="region of interest" description="Disordered" evidence="1">
    <location>
        <begin position="91"/>
        <end position="124"/>
    </location>
</feature>